<accession>D8R5N4</accession>
<evidence type="ECO:0000313" key="4">
    <source>
        <dbReference type="EMBL" id="EFJ32183.1"/>
    </source>
</evidence>
<evidence type="ECO:0000256" key="3">
    <source>
        <dbReference type="SAM" id="MobiDB-lite"/>
    </source>
</evidence>
<sequence>IHADNVFSLYKDRRCEMKDILIEMDRILRPEGNAIVRLRLLGFAKPRLSWLHNLHMLLPLPDCGKQAPALDHHQHPSHERDARAERYRQPPGSRLPVFFLLPRPSILWPRLPVARSLSLFSNCTLSSRLAFSSSDRAS</sequence>
<dbReference type="KEGG" id="smo:SELMODRAFT_85154"/>
<protein>
    <recommendedName>
        <fullName evidence="2">Methyltransferase</fullName>
        <ecNumber evidence="2">2.1.1.-</ecNumber>
    </recommendedName>
</protein>
<keyword evidence="2" id="KW-0325">Glycoprotein</keyword>
<dbReference type="PANTHER" id="PTHR10108">
    <property type="entry name" value="SAM-DEPENDENT METHYLTRANSFERASE"/>
    <property type="match status" value="1"/>
</dbReference>
<feature type="non-terminal residue" evidence="4">
    <location>
        <position position="1"/>
    </location>
</feature>
<keyword evidence="1 2" id="KW-0489">Methyltransferase</keyword>
<dbReference type="Pfam" id="PF03141">
    <property type="entry name" value="Methyltransf_29"/>
    <property type="match status" value="1"/>
</dbReference>
<keyword evidence="2" id="KW-0735">Signal-anchor</keyword>
<dbReference type="PANTHER" id="PTHR10108:SF1058">
    <property type="entry name" value="METHYLTRANSFERASE PMT18-RELATED"/>
    <property type="match status" value="1"/>
</dbReference>
<reference evidence="4 5" key="1">
    <citation type="journal article" date="2011" name="Science">
        <title>The Selaginella genome identifies genetic changes associated with the evolution of vascular plants.</title>
        <authorList>
            <person name="Banks J.A."/>
            <person name="Nishiyama T."/>
            <person name="Hasebe M."/>
            <person name="Bowman J.L."/>
            <person name="Gribskov M."/>
            <person name="dePamphilis C."/>
            <person name="Albert V.A."/>
            <person name="Aono N."/>
            <person name="Aoyama T."/>
            <person name="Ambrose B.A."/>
            <person name="Ashton N.W."/>
            <person name="Axtell M.J."/>
            <person name="Barker E."/>
            <person name="Barker M.S."/>
            <person name="Bennetzen J.L."/>
            <person name="Bonawitz N.D."/>
            <person name="Chapple C."/>
            <person name="Cheng C."/>
            <person name="Correa L.G."/>
            <person name="Dacre M."/>
            <person name="DeBarry J."/>
            <person name="Dreyer I."/>
            <person name="Elias M."/>
            <person name="Engstrom E.M."/>
            <person name="Estelle M."/>
            <person name="Feng L."/>
            <person name="Finet C."/>
            <person name="Floyd S.K."/>
            <person name="Frommer W.B."/>
            <person name="Fujita T."/>
            <person name="Gramzow L."/>
            <person name="Gutensohn M."/>
            <person name="Harholt J."/>
            <person name="Hattori M."/>
            <person name="Heyl A."/>
            <person name="Hirai T."/>
            <person name="Hiwatashi Y."/>
            <person name="Ishikawa M."/>
            <person name="Iwata M."/>
            <person name="Karol K.G."/>
            <person name="Koehler B."/>
            <person name="Kolukisaoglu U."/>
            <person name="Kubo M."/>
            <person name="Kurata T."/>
            <person name="Lalonde S."/>
            <person name="Li K."/>
            <person name="Li Y."/>
            <person name="Litt A."/>
            <person name="Lyons E."/>
            <person name="Manning G."/>
            <person name="Maruyama T."/>
            <person name="Michael T.P."/>
            <person name="Mikami K."/>
            <person name="Miyazaki S."/>
            <person name="Morinaga S."/>
            <person name="Murata T."/>
            <person name="Mueller-Roeber B."/>
            <person name="Nelson D.R."/>
            <person name="Obara M."/>
            <person name="Oguri Y."/>
            <person name="Olmstead R.G."/>
            <person name="Onodera N."/>
            <person name="Petersen B.L."/>
            <person name="Pils B."/>
            <person name="Prigge M."/>
            <person name="Rensing S.A."/>
            <person name="Riano-Pachon D.M."/>
            <person name="Roberts A.W."/>
            <person name="Sato Y."/>
            <person name="Scheller H.V."/>
            <person name="Schulz B."/>
            <person name="Schulz C."/>
            <person name="Shakirov E.V."/>
            <person name="Shibagaki N."/>
            <person name="Shinohara N."/>
            <person name="Shippen D.E."/>
            <person name="Soerensen I."/>
            <person name="Sotooka R."/>
            <person name="Sugimoto N."/>
            <person name="Sugita M."/>
            <person name="Sumikawa N."/>
            <person name="Tanurdzic M."/>
            <person name="Theissen G."/>
            <person name="Ulvskov P."/>
            <person name="Wakazuki S."/>
            <person name="Weng J.K."/>
            <person name="Willats W.W."/>
            <person name="Wipf D."/>
            <person name="Wolf P.G."/>
            <person name="Yang L."/>
            <person name="Zimmer A.D."/>
            <person name="Zhu Q."/>
            <person name="Mitros T."/>
            <person name="Hellsten U."/>
            <person name="Loque D."/>
            <person name="Otillar R."/>
            <person name="Salamov A."/>
            <person name="Schmutz J."/>
            <person name="Shapiro H."/>
            <person name="Lindquist E."/>
            <person name="Lucas S."/>
            <person name="Rokhsar D."/>
            <person name="Grigoriev I.V."/>
        </authorList>
    </citation>
    <scope>NUCLEOTIDE SEQUENCE [LARGE SCALE GENOMIC DNA]</scope>
</reference>
<dbReference type="GO" id="GO:0032259">
    <property type="term" value="P:methylation"/>
    <property type="evidence" value="ECO:0007669"/>
    <property type="project" value="UniProtKB-KW"/>
</dbReference>
<dbReference type="EMBL" id="GL377572">
    <property type="protein sequence ID" value="EFJ32183.1"/>
    <property type="molecule type" value="Genomic_DNA"/>
</dbReference>
<dbReference type="HOGENOM" id="CLU_1860448_0_0_1"/>
<keyword evidence="2" id="KW-0812">Transmembrane</keyword>
<gene>
    <name evidence="4" type="ORF">SELMODRAFT_85154</name>
</gene>
<feature type="compositionally biased region" description="Basic and acidic residues" evidence="3">
    <location>
        <begin position="70"/>
        <end position="88"/>
    </location>
</feature>
<keyword evidence="5" id="KW-1185">Reference proteome</keyword>
<dbReference type="GO" id="GO:0008168">
    <property type="term" value="F:methyltransferase activity"/>
    <property type="evidence" value="ECO:0007669"/>
    <property type="project" value="UniProtKB-UniRule"/>
</dbReference>
<comment type="similarity">
    <text evidence="2">Belongs to the methyltransferase superfamily.</text>
</comment>
<dbReference type="InParanoid" id="D8R5N4"/>
<comment type="subcellular location">
    <subcellularLocation>
        <location evidence="2">Membrane</location>
        <topology evidence="2">Single-pass type II membrane protein</topology>
    </subcellularLocation>
</comment>
<feature type="region of interest" description="Disordered" evidence="3">
    <location>
        <begin position="68"/>
        <end position="90"/>
    </location>
</feature>
<name>D8R5N4_SELML</name>
<dbReference type="Gramene" id="EFJ32183">
    <property type="protein sequence ID" value="EFJ32183"/>
    <property type="gene ID" value="SELMODRAFT_85154"/>
</dbReference>
<evidence type="ECO:0000256" key="1">
    <source>
        <dbReference type="ARBA" id="ARBA00022603"/>
    </source>
</evidence>
<evidence type="ECO:0000256" key="2">
    <source>
        <dbReference type="RuleBase" id="RU366043"/>
    </source>
</evidence>
<proteinExistence type="inferred from homology"/>
<dbReference type="Proteomes" id="UP000001514">
    <property type="component" value="Unassembled WGS sequence"/>
</dbReference>
<dbReference type="InterPro" id="IPR004159">
    <property type="entry name" value="Put_SAM_MeTrfase"/>
</dbReference>
<evidence type="ECO:0000313" key="5">
    <source>
        <dbReference type="Proteomes" id="UP000001514"/>
    </source>
</evidence>
<dbReference type="AlphaFoldDB" id="D8R5N4"/>
<keyword evidence="2" id="KW-0808">Transferase</keyword>
<organism evidence="5">
    <name type="scientific">Selaginella moellendorffii</name>
    <name type="common">Spikemoss</name>
    <dbReference type="NCBI Taxonomy" id="88036"/>
    <lineage>
        <taxon>Eukaryota</taxon>
        <taxon>Viridiplantae</taxon>
        <taxon>Streptophyta</taxon>
        <taxon>Embryophyta</taxon>
        <taxon>Tracheophyta</taxon>
        <taxon>Lycopodiopsida</taxon>
        <taxon>Selaginellales</taxon>
        <taxon>Selaginellaceae</taxon>
        <taxon>Selaginella</taxon>
    </lineage>
</organism>
<dbReference type="EC" id="2.1.1.-" evidence="2"/>
<dbReference type="GO" id="GO:0016020">
    <property type="term" value="C:membrane"/>
    <property type="evidence" value="ECO:0007669"/>
    <property type="project" value="UniProtKB-SubCell"/>
</dbReference>